<feature type="domain" description="Plant heme peroxidase family profile" evidence="7">
    <location>
        <begin position="33"/>
        <end position="152"/>
    </location>
</feature>
<keyword evidence="4" id="KW-0376">Hydrogen peroxide</keyword>
<protein>
    <recommendedName>
        <fullName evidence="7">Plant heme peroxidase family profile domain-containing protein</fullName>
    </recommendedName>
</protein>
<evidence type="ECO:0000259" key="7">
    <source>
        <dbReference type="Pfam" id="PF00141"/>
    </source>
</evidence>
<dbReference type="GO" id="GO:0034599">
    <property type="term" value="P:cellular response to oxidative stress"/>
    <property type="evidence" value="ECO:0007669"/>
    <property type="project" value="InterPro"/>
</dbReference>
<dbReference type="SMR" id="A0A368QJQ8"/>
<dbReference type="OrthoDB" id="2859658at2759"/>
<evidence type="ECO:0000256" key="3">
    <source>
        <dbReference type="ARBA" id="ARBA00023002"/>
    </source>
</evidence>
<keyword evidence="1" id="KW-0106">Calcium</keyword>
<dbReference type="GO" id="GO:0020037">
    <property type="term" value="F:heme binding"/>
    <property type="evidence" value="ECO:0007669"/>
    <property type="project" value="InterPro"/>
</dbReference>
<sequence length="206" mass="22626">MAARLLPPVAQELGRRPLSSAAGDAAAELRGAREDVKQLLKTTSCHPILVRLGWHDAGTYDKNIAEWPKCGGANGSLRFEIELKHGANAGLVNASKLIQPIKDKFSGVTYADLFQLASATAIEEAGGPKIPMIYGRIDITAPEQCPPEGRLPVENRWIRLKETVLELRFEICQITPIKLTISMASRPVAVATELKNMEFEYHCHMV</sequence>
<dbReference type="InterPro" id="IPR010255">
    <property type="entry name" value="Haem_peroxidase_sf"/>
</dbReference>
<dbReference type="EMBL" id="CM003530">
    <property type="protein sequence ID" value="RCV18044.1"/>
    <property type="molecule type" value="Genomic_DNA"/>
</dbReference>
<dbReference type="GO" id="GO:0016688">
    <property type="term" value="F:L-ascorbate peroxidase activity"/>
    <property type="evidence" value="ECO:0007669"/>
    <property type="project" value="UniProtKB-EC"/>
</dbReference>
<evidence type="ECO:0000256" key="6">
    <source>
        <dbReference type="RuleBase" id="RU004241"/>
    </source>
</evidence>
<dbReference type="PANTHER" id="PTHR31356:SF1">
    <property type="entry name" value="L-ASCORBATE PEROXIDASE S, CHLOROPLASTIC_MITOCHONDRIAL"/>
    <property type="match status" value="1"/>
</dbReference>
<dbReference type="GO" id="GO:0042744">
    <property type="term" value="P:hydrogen peroxide catabolic process"/>
    <property type="evidence" value="ECO:0007669"/>
    <property type="project" value="UniProtKB-KW"/>
</dbReference>
<keyword evidence="2" id="KW-0630">Potassium</keyword>
<evidence type="ECO:0000256" key="5">
    <source>
        <dbReference type="ARBA" id="ARBA00047994"/>
    </source>
</evidence>
<comment type="catalytic activity">
    <reaction evidence="5">
        <text>L-ascorbate + H2O2 = L-dehydroascorbate + 2 H2O</text>
        <dbReference type="Rhea" id="RHEA:22996"/>
        <dbReference type="ChEBI" id="CHEBI:15377"/>
        <dbReference type="ChEBI" id="CHEBI:16240"/>
        <dbReference type="ChEBI" id="CHEBI:38290"/>
        <dbReference type="ChEBI" id="CHEBI:58539"/>
        <dbReference type="EC" id="1.11.1.11"/>
    </reaction>
</comment>
<dbReference type="InterPro" id="IPR044831">
    <property type="entry name" value="Ccp1-like"/>
</dbReference>
<accession>A0A368QJQ8</accession>
<dbReference type="Pfam" id="PF00141">
    <property type="entry name" value="peroxidase"/>
    <property type="match status" value="1"/>
</dbReference>
<dbReference type="STRING" id="4555.A0A368QJQ8"/>
<evidence type="ECO:0000256" key="4">
    <source>
        <dbReference type="ARBA" id="ARBA00023324"/>
    </source>
</evidence>
<dbReference type="FunFam" id="1.10.520.10:FF:000007">
    <property type="entry name" value="L-ascorbate peroxidase S chloroplastic/mitochondrial"/>
    <property type="match status" value="1"/>
</dbReference>
<gene>
    <name evidence="8" type="ORF">SETIT_3G268800v2</name>
</gene>
<reference evidence="8" key="2">
    <citation type="submission" date="2015-07" db="EMBL/GenBank/DDBJ databases">
        <authorList>
            <person name="Noorani M."/>
        </authorList>
    </citation>
    <scope>NUCLEOTIDE SEQUENCE</scope>
    <source>
        <strain evidence="8">Yugu1</strain>
    </source>
</reference>
<evidence type="ECO:0000313" key="8">
    <source>
        <dbReference type="EMBL" id="RCV18044.1"/>
    </source>
</evidence>
<dbReference type="InterPro" id="IPR002207">
    <property type="entry name" value="Peroxidase_I"/>
</dbReference>
<keyword evidence="3" id="KW-0560">Oxidoreductase</keyword>
<reference evidence="8" key="1">
    <citation type="journal article" date="2012" name="Nat. Biotechnol.">
        <title>Reference genome sequence of the model plant Setaria.</title>
        <authorList>
            <person name="Bennetzen J.L."/>
            <person name="Schmutz J."/>
            <person name="Wang H."/>
            <person name="Percifield R."/>
            <person name="Hawkins J."/>
            <person name="Pontaroli A.C."/>
            <person name="Estep M."/>
            <person name="Feng L."/>
            <person name="Vaughn J.N."/>
            <person name="Grimwood J."/>
            <person name="Jenkins J."/>
            <person name="Barry K."/>
            <person name="Lindquist E."/>
            <person name="Hellsten U."/>
            <person name="Deshpande S."/>
            <person name="Wang X."/>
            <person name="Wu X."/>
            <person name="Mitros T."/>
            <person name="Triplett J."/>
            <person name="Yang X."/>
            <person name="Ye C.Y."/>
            <person name="Mauro-Herrera M."/>
            <person name="Wang L."/>
            <person name="Li P."/>
            <person name="Sharma M."/>
            <person name="Sharma R."/>
            <person name="Ronald P.C."/>
            <person name="Panaud O."/>
            <person name="Kellogg E.A."/>
            <person name="Brutnell T.P."/>
            <person name="Doust A.N."/>
            <person name="Tuskan G.A."/>
            <person name="Rokhsar D."/>
            <person name="Devos K.M."/>
        </authorList>
    </citation>
    <scope>NUCLEOTIDE SEQUENCE [LARGE SCALE GENOMIC DNA]</scope>
    <source>
        <strain evidence="8">Yugu1</strain>
    </source>
</reference>
<organism evidence="8">
    <name type="scientific">Setaria italica</name>
    <name type="common">Foxtail millet</name>
    <name type="synonym">Panicum italicum</name>
    <dbReference type="NCBI Taxonomy" id="4555"/>
    <lineage>
        <taxon>Eukaryota</taxon>
        <taxon>Viridiplantae</taxon>
        <taxon>Streptophyta</taxon>
        <taxon>Embryophyta</taxon>
        <taxon>Tracheophyta</taxon>
        <taxon>Spermatophyta</taxon>
        <taxon>Magnoliopsida</taxon>
        <taxon>Liliopsida</taxon>
        <taxon>Poales</taxon>
        <taxon>Poaceae</taxon>
        <taxon>PACMAD clade</taxon>
        <taxon>Panicoideae</taxon>
        <taxon>Panicodae</taxon>
        <taxon>Paniceae</taxon>
        <taxon>Cenchrinae</taxon>
        <taxon>Setaria</taxon>
    </lineage>
</organism>
<evidence type="ECO:0000256" key="1">
    <source>
        <dbReference type="ARBA" id="ARBA00022837"/>
    </source>
</evidence>
<evidence type="ECO:0000256" key="2">
    <source>
        <dbReference type="ARBA" id="ARBA00022958"/>
    </source>
</evidence>
<dbReference type="PANTHER" id="PTHR31356">
    <property type="entry name" value="THYLAKOID LUMENAL 29 KDA PROTEIN, CHLOROPLASTIC-RELATED"/>
    <property type="match status" value="1"/>
</dbReference>
<name>A0A368QJQ8_SETIT</name>
<dbReference type="SUPFAM" id="SSF48113">
    <property type="entry name" value="Heme-dependent peroxidases"/>
    <property type="match status" value="1"/>
</dbReference>
<dbReference type="PRINTS" id="PR00459">
    <property type="entry name" value="ASPEROXIDASE"/>
</dbReference>
<dbReference type="PRINTS" id="PR00458">
    <property type="entry name" value="PEROXIDASE"/>
</dbReference>
<comment type="similarity">
    <text evidence="6">Belongs to the peroxidase family.</text>
</comment>
<dbReference type="Gene3D" id="1.10.520.10">
    <property type="match status" value="1"/>
</dbReference>
<dbReference type="InterPro" id="IPR002016">
    <property type="entry name" value="Haem_peroxidase"/>
</dbReference>
<keyword evidence="4" id="KW-0575">Peroxidase</keyword>
<proteinExistence type="inferred from homology"/>
<dbReference type="AlphaFoldDB" id="A0A368QJQ8"/>